<dbReference type="AlphaFoldDB" id="A0AAV5VXB9"/>
<sequence>QSIDSIQISSNLQCPSDSSPSSLLGLFQIFSVVLLLERSYASNQYAHYERTTRLAHFHRITIAMWCLFIVYIFSRSSSSIFSIFLPLQCSPPRLNFPPVDEFNLPILIFFVFFVVFTIVFYIHHDKNKSTLLDYVRKDYSSLSSRYQLKENTTTCRRFLIQNGALSLLCLFTLLYYNGMAKDGTTHKEVQFFFYPLAGIIISLNFLIFHESVNRKLIAMYWNTRDHAHYYWIASFHSKIESSEALLP</sequence>
<protein>
    <recommendedName>
        <fullName evidence="4">G protein-coupled receptor</fullName>
    </recommendedName>
</protein>
<keyword evidence="1" id="KW-1133">Transmembrane helix</keyword>
<feature type="transmembrane region" description="Helical" evidence="1">
    <location>
        <begin position="191"/>
        <end position="209"/>
    </location>
</feature>
<keyword evidence="1" id="KW-0472">Membrane</keyword>
<organism evidence="2 3">
    <name type="scientific">Pristionchus fissidentatus</name>
    <dbReference type="NCBI Taxonomy" id="1538716"/>
    <lineage>
        <taxon>Eukaryota</taxon>
        <taxon>Metazoa</taxon>
        <taxon>Ecdysozoa</taxon>
        <taxon>Nematoda</taxon>
        <taxon>Chromadorea</taxon>
        <taxon>Rhabditida</taxon>
        <taxon>Rhabditina</taxon>
        <taxon>Diplogasteromorpha</taxon>
        <taxon>Diplogasteroidea</taxon>
        <taxon>Neodiplogasteridae</taxon>
        <taxon>Pristionchus</taxon>
    </lineage>
</organism>
<feature type="transmembrane region" description="Helical" evidence="1">
    <location>
        <begin position="104"/>
        <end position="122"/>
    </location>
</feature>
<feature type="transmembrane region" description="Helical" evidence="1">
    <location>
        <begin position="22"/>
        <end position="41"/>
    </location>
</feature>
<keyword evidence="3" id="KW-1185">Reference proteome</keyword>
<evidence type="ECO:0008006" key="4">
    <source>
        <dbReference type="Google" id="ProtNLM"/>
    </source>
</evidence>
<dbReference type="InterPro" id="IPR053286">
    <property type="entry name" value="Nematode_rcpt-like_srab"/>
</dbReference>
<reference evidence="2" key="1">
    <citation type="submission" date="2023-10" db="EMBL/GenBank/DDBJ databases">
        <title>Genome assembly of Pristionchus species.</title>
        <authorList>
            <person name="Yoshida K."/>
            <person name="Sommer R.J."/>
        </authorList>
    </citation>
    <scope>NUCLEOTIDE SEQUENCE</scope>
    <source>
        <strain evidence="2">RS5133</strain>
    </source>
</reference>
<dbReference type="PANTHER" id="PTHR46561:SF17">
    <property type="entry name" value="G_PROTEIN_RECEP_F1_2 DOMAIN-CONTAINING PROTEIN"/>
    <property type="match status" value="1"/>
</dbReference>
<feature type="non-terminal residue" evidence="2">
    <location>
        <position position="1"/>
    </location>
</feature>
<proteinExistence type="predicted"/>
<evidence type="ECO:0000313" key="2">
    <source>
        <dbReference type="EMBL" id="GMT23357.1"/>
    </source>
</evidence>
<dbReference type="EMBL" id="BTSY01000004">
    <property type="protein sequence ID" value="GMT23357.1"/>
    <property type="molecule type" value="Genomic_DNA"/>
</dbReference>
<name>A0AAV5VXB9_9BILA</name>
<feature type="transmembrane region" description="Helical" evidence="1">
    <location>
        <begin position="62"/>
        <end position="84"/>
    </location>
</feature>
<dbReference type="PANTHER" id="PTHR46561">
    <property type="entry name" value="SERPENTINE RECEPTOR, CLASS AB (CLASS A-LIKE)-RELATED"/>
    <property type="match status" value="1"/>
</dbReference>
<gene>
    <name evidence="2" type="ORF">PFISCL1PPCAC_14654</name>
</gene>
<comment type="caution">
    <text evidence="2">The sequence shown here is derived from an EMBL/GenBank/DDBJ whole genome shotgun (WGS) entry which is preliminary data.</text>
</comment>
<evidence type="ECO:0000313" key="3">
    <source>
        <dbReference type="Proteomes" id="UP001432322"/>
    </source>
</evidence>
<feature type="non-terminal residue" evidence="2">
    <location>
        <position position="247"/>
    </location>
</feature>
<feature type="transmembrane region" description="Helical" evidence="1">
    <location>
        <begin position="158"/>
        <end position="176"/>
    </location>
</feature>
<evidence type="ECO:0000256" key="1">
    <source>
        <dbReference type="SAM" id="Phobius"/>
    </source>
</evidence>
<accession>A0AAV5VXB9</accession>
<dbReference type="Proteomes" id="UP001432322">
    <property type="component" value="Unassembled WGS sequence"/>
</dbReference>
<keyword evidence="1" id="KW-0812">Transmembrane</keyword>